<organism evidence="2 3">
    <name type="scientific">Desulfosporosinus metallidurans</name>
    <dbReference type="NCBI Taxonomy" id="1888891"/>
    <lineage>
        <taxon>Bacteria</taxon>
        <taxon>Bacillati</taxon>
        <taxon>Bacillota</taxon>
        <taxon>Clostridia</taxon>
        <taxon>Eubacteriales</taxon>
        <taxon>Desulfitobacteriaceae</taxon>
        <taxon>Desulfosporosinus</taxon>
    </lineage>
</organism>
<dbReference type="OrthoDB" id="2889025at2"/>
<gene>
    <name evidence="2" type="ORF">DSOL_1441</name>
</gene>
<dbReference type="AlphaFoldDB" id="A0A1Q8QZX0"/>
<evidence type="ECO:0000313" key="2">
    <source>
        <dbReference type="EMBL" id="OLN32690.1"/>
    </source>
</evidence>
<protein>
    <submittedName>
        <fullName evidence="2">Xanthine and CO dehydrogenases maturation factor, XdhC/CoxF family</fullName>
    </submittedName>
</protein>
<name>A0A1Q8QZX0_9FIRM</name>
<comment type="caution">
    <text evidence="2">The sequence shown here is derived from an EMBL/GenBank/DDBJ whole genome shotgun (WGS) entry which is preliminary data.</text>
</comment>
<dbReference type="PANTHER" id="PTHR30388:SF6">
    <property type="entry name" value="XANTHINE DEHYDROGENASE SUBUNIT A-RELATED"/>
    <property type="match status" value="1"/>
</dbReference>
<dbReference type="EMBL" id="MLBF01000007">
    <property type="protein sequence ID" value="OLN32690.1"/>
    <property type="molecule type" value="Genomic_DNA"/>
</dbReference>
<accession>A0A1Q8QZX0</accession>
<proteinExistence type="predicted"/>
<evidence type="ECO:0000259" key="1">
    <source>
        <dbReference type="Pfam" id="PF02625"/>
    </source>
</evidence>
<evidence type="ECO:0000313" key="3">
    <source>
        <dbReference type="Proteomes" id="UP000186102"/>
    </source>
</evidence>
<reference evidence="2 3" key="1">
    <citation type="submission" date="2016-09" db="EMBL/GenBank/DDBJ databases">
        <title>Complete genome of Desulfosporosinus sp. OL.</title>
        <authorList>
            <person name="Mardanov A."/>
            <person name="Beletsky A."/>
            <person name="Panova A."/>
            <person name="Karnachuk O."/>
            <person name="Ravin N."/>
        </authorList>
    </citation>
    <scope>NUCLEOTIDE SEQUENCE [LARGE SCALE GENOMIC DNA]</scope>
    <source>
        <strain evidence="2 3">OL</strain>
    </source>
</reference>
<dbReference type="Pfam" id="PF02625">
    <property type="entry name" value="XdhC_CoxI"/>
    <property type="match status" value="1"/>
</dbReference>
<feature type="domain" description="XdhC- CoxI" evidence="1">
    <location>
        <begin position="12"/>
        <end position="77"/>
    </location>
</feature>
<dbReference type="InterPro" id="IPR052698">
    <property type="entry name" value="MoCofactor_Util/Proc"/>
</dbReference>
<dbReference type="InterPro" id="IPR003777">
    <property type="entry name" value="XdhC_CoxI"/>
</dbReference>
<keyword evidence="3" id="KW-1185">Reference proteome</keyword>
<dbReference type="Proteomes" id="UP000186102">
    <property type="component" value="Unassembled WGS sequence"/>
</dbReference>
<dbReference type="STRING" id="1888891.DSOL_1441"/>
<dbReference type="PANTHER" id="PTHR30388">
    <property type="entry name" value="ALDEHYDE OXIDOREDUCTASE MOLYBDENUM COFACTOR ASSEMBLY PROTEIN"/>
    <property type="match status" value="1"/>
</dbReference>
<sequence length="104" mass="11037">MDSKVLDEIMHLKNDEQAAIATIISTRGSTPRKSGSQVLFYRDGQTVGSIGGGCGEAEAKRLALMVMESGIPTVVEVNLTHDVAEADGMVCGGVMEIFIEPLKL</sequence>
<dbReference type="RefSeq" id="WP_075364160.1">
    <property type="nucleotide sequence ID" value="NZ_MLBF01000007.1"/>
</dbReference>